<dbReference type="AlphaFoldDB" id="A0A2K2C4B2"/>
<keyword evidence="2" id="KW-1185">Reference proteome</keyword>
<evidence type="ECO:0000313" key="1">
    <source>
        <dbReference type="EMBL" id="PNT56858.1"/>
    </source>
</evidence>
<sequence length="82" mass="9633">MGFFFNFGLMISQLKAPLKQFKNTKSNLKKISLKSIYFYRQQEGLKPPPSNSFRRMKTDNFLSPLHFQTSFSLLSLTHRLKS</sequence>
<protein>
    <submittedName>
        <fullName evidence="1">Uncharacterized protein</fullName>
    </submittedName>
</protein>
<evidence type="ECO:0000313" key="2">
    <source>
        <dbReference type="Proteomes" id="UP000006729"/>
    </source>
</evidence>
<dbReference type="InParanoid" id="A0A2K2C4B2"/>
<name>A0A2K2C4B2_POPTR</name>
<organism evidence="1 2">
    <name type="scientific">Populus trichocarpa</name>
    <name type="common">Western balsam poplar</name>
    <name type="synonym">Populus balsamifera subsp. trichocarpa</name>
    <dbReference type="NCBI Taxonomy" id="3694"/>
    <lineage>
        <taxon>Eukaryota</taxon>
        <taxon>Viridiplantae</taxon>
        <taxon>Streptophyta</taxon>
        <taxon>Embryophyta</taxon>
        <taxon>Tracheophyta</taxon>
        <taxon>Spermatophyta</taxon>
        <taxon>Magnoliopsida</taxon>
        <taxon>eudicotyledons</taxon>
        <taxon>Gunneridae</taxon>
        <taxon>Pentapetalae</taxon>
        <taxon>rosids</taxon>
        <taxon>fabids</taxon>
        <taxon>Malpighiales</taxon>
        <taxon>Salicaceae</taxon>
        <taxon>Saliceae</taxon>
        <taxon>Populus</taxon>
    </lineage>
</organism>
<dbReference type="Proteomes" id="UP000006729">
    <property type="component" value="Chromosome 1"/>
</dbReference>
<proteinExistence type="predicted"/>
<dbReference type="EMBL" id="CM009290">
    <property type="protein sequence ID" value="PNT56858.1"/>
    <property type="molecule type" value="Genomic_DNA"/>
</dbReference>
<gene>
    <name evidence="1" type="ORF">POPTR_001G268300</name>
</gene>
<accession>A0A2K2C4B2</accession>
<reference evidence="1 2" key="1">
    <citation type="journal article" date="2006" name="Science">
        <title>The genome of black cottonwood, Populus trichocarpa (Torr. &amp; Gray).</title>
        <authorList>
            <person name="Tuskan G.A."/>
            <person name="Difazio S."/>
            <person name="Jansson S."/>
            <person name="Bohlmann J."/>
            <person name="Grigoriev I."/>
            <person name="Hellsten U."/>
            <person name="Putnam N."/>
            <person name="Ralph S."/>
            <person name="Rombauts S."/>
            <person name="Salamov A."/>
            <person name="Schein J."/>
            <person name="Sterck L."/>
            <person name="Aerts A."/>
            <person name="Bhalerao R.R."/>
            <person name="Bhalerao R.P."/>
            <person name="Blaudez D."/>
            <person name="Boerjan W."/>
            <person name="Brun A."/>
            <person name="Brunner A."/>
            <person name="Busov V."/>
            <person name="Campbell M."/>
            <person name="Carlson J."/>
            <person name="Chalot M."/>
            <person name="Chapman J."/>
            <person name="Chen G.L."/>
            <person name="Cooper D."/>
            <person name="Coutinho P.M."/>
            <person name="Couturier J."/>
            <person name="Covert S."/>
            <person name="Cronk Q."/>
            <person name="Cunningham R."/>
            <person name="Davis J."/>
            <person name="Degroeve S."/>
            <person name="Dejardin A."/>
            <person name="Depamphilis C."/>
            <person name="Detter J."/>
            <person name="Dirks B."/>
            <person name="Dubchak I."/>
            <person name="Duplessis S."/>
            <person name="Ehlting J."/>
            <person name="Ellis B."/>
            <person name="Gendler K."/>
            <person name="Goodstein D."/>
            <person name="Gribskov M."/>
            <person name="Grimwood J."/>
            <person name="Groover A."/>
            <person name="Gunter L."/>
            <person name="Hamberger B."/>
            <person name="Heinze B."/>
            <person name="Helariutta Y."/>
            <person name="Henrissat B."/>
            <person name="Holligan D."/>
            <person name="Holt R."/>
            <person name="Huang W."/>
            <person name="Islam-Faridi N."/>
            <person name="Jones S."/>
            <person name="Jones-Rhoades M."/>
            <person name="Jorgensen R."/>
            <person name="Joshi C."/>
            <person name="Kangasjarvi J."/>
            <person name="Karlsson J."/>
            <person name="Kelleher C."/>
            <person name="Kirkpatrick R."/>
            <person name="Kirst M."/>
            <person name="Kohler A."/>
            <person name="Kalluri U."/>
            <person name="Larimer F."/>
            <person name="Leebens-Mack J."/>
            <person name="Leple J.C."/>
            <person name="Locascio P."/>
            <person name="Lou Y."/>
            <person name="Lucas S."/>
            <person name="Martin F."/>
            <person name="Montanini B."/>
            <person name="Napoli C."/>
            <person name="Nelson D.R."/>
            <person name="Nelson C."/>
            <person name="Nieminen K."/>
            <person name="Nilsson O."/>
            <person name="Pereda V."/>
            <person name="Peter G."/>
            <person name="Philippe R."/>
            <person name="Pilate G."/>
            <person name="Poliakov A."/>
            <person name="Razumovskaya J."/>
            <person name="Richardson P."/>
            <person name="Rinaldi C."/>
            <person name="Ritland K."/>
            <person name="Rouze P."/>
            <person name="Ryaboy D."/>
            <person name="Schmutz J."/>
            <person name="Schrader J."/>
            <person name="Segerman B."/>
            <person name="Shin H."/>
            <person name="Siddiqui A."/>
            <person name="Sterky F."/>
            <person name="Terry A."/>
            <person name="Tsai C.J."/>
            <person name="Uberbacher E."/>
            <person name="Unneberg P."/>
            <person name="Vahala J."/>
            <person name="Wall K."/>
            <person name="Wessler S."/>
            <person name="Yang G."/>
            <person name="Yin T."/>
            <person name="Douglas C."/>
            <person name="Marra M."/>
            <person name="Sandberg G."/>
            <person name="Van de Peer Y."/>
            <person name="Rokhsar D."/>
        </authorList>
    </citation>
    <scope>NUCLEOTIDE SEQUENCE [LARGE SCALE GENOMIC DNA]</scope>
    <source>
        <strain evidence="2">cv. Nisqually</strain>
    </source>
</reference>